<reference evidence="7 9" key="2">
    <citation type="journal article" date="2014" name="BMC Genomics">
        <title>An improved genome release (version Mt4.0) for the model legume Medicago truncatula.</title>
        <authorList>
            <person name="Tang H."/>
            <person name="Krishnakumar V."/>
            <person name="Bidwell S."/>
            <person name="Rosen B."/>
            <person name="Chan A."/>
            <person name="Zhou S."/>
            <person name="Gentzbittel L."/>
            <person name="Childs K.L."/>
            <person name="Yandell M."/>
            <person name="Gundlach H."/>
            <person name="Mayer K.F."/>
            <person name="Schwartz D.C."/>
            <person name="Town C.D."/>
        </authorList>
    </citation>
    <scope>GENOME REANNOTATION</scope>
    <source>
        <strain evidence="8 9">cv. Jemalong A17</strain>
    </source>
</reference>
<dbReference type="PaxDb" id="3880-AET05520"/>
<dbReference type="SUPFAM" id="SSF57997">
    <property type="entry name" value="Tropomyosin"/>
    <property type="match status" value="1"/>
</dbReference>
<evidence type="ECO:0000256" key="5">
    <source>
        <dbReference type="RuleBase" id="RU364012"/>
    </source>
</evidence>
<keyword evidence="9" id="KW-1185">Reference proteome</keyword>
<dbReference type="EnsemblPlants" id="AET05520">
    <property type="protein sequence ID" value="AET05520"/>
    <property type="gene ID" value="MTR_8g106540"/>
</dbReference>
<reference evidence="7 9" key="1">
    <citation type="journal article" date="2011" name="Nature">
        <title>The Medicago genome provides insight into the evolution of rhizobial symbioses.</title>
        <authorList>
            <person name="Young N.D."/>
            <person name="Debelle F."/>
            <person name="Oldroyd G.E."/>
            <person name="Geurts R."/>
            <person name="Cannon S.B."/>
            <person name="Udvardi M.K."/>
            <person name="Benedito V.A."/>
            <person name="Mayer K.F."/>
            <person name="Gouzy J."/>
            <person name="Schoof H."/>
            <person name="Van de Peer Y."/>
            <person name="Proost S."/>
            <person name="Cook D.R."/>
            <person name="Meyers B.C."/>
            <person name="Spannagl M."/>
            <person name="Cheung F."/>
            <person name="De Mita S."/>
            <person name="Krishnakumar V."/>
            <person name="Gundlach H."/>
            <person name="Zhou S."/>
            <person name="Mudge J."/>
            <person name="Bharti A.K."/>
            <person name="Murray J.D."/>
            <person name="Naoumkina M.A."/>
            <person name="Rosen B."/>
            <person name="Silverstein K.A."/>
            <person name="Tang H."/>
            <person name="Rombauts S."/>
            <person name="Zhao P.X."/>
            <person name="Zhou P."/>
            <person name="Barbe V."/>
            <person name="Bardou P."/>
            <person name="Bechner M."/>
            <person name="Bellec A."/>
            <person name="Berger A."/>
            <person name="Berges H."/>
            <person name="Bidwell S."/>
            <person name="Bisseling T."/>
            <person name="Choisne N."/>
            <person name="Couloux A."/>
            <person name="Denny R."/>
            <person name="Deshpande S."/>
            <person name="Dai X."/>
            <person name="Doyle J.J."/>
            <person name="Dudez A.M."/>
            <person name="Farmer A.D."/>
            <person name="Fouteau S."/>
            <person name="Franken C."/>
            <person name="Gibelin C."/>
            <person name="Gish J."/>
            <person name="Goldstein S."/>
            <person name="Gonzalez A.J."/>
            <person name="Green P.J."/>
            <person name="Hallab A."/>
            <person name="Hartog M."/>
            <person name="Hua A."/>
            <person name="Humphray S.J."/>
            <person name="Jeong D.H."/>
            <person name="Jing Y."/>
            <person name="Jocker A."/>
            <person name="Kenton S.M."/>
            <person name="Kim D.J."/>
            <person name="Klee K."/>
            <person name="Lai H."/>
            <person name="Lang C."/>
            <person name="Lin S."/>
            <person name="Macmil S.L."/>
            <person name="Magdelenat G."/>
            <person name="Matthews L."/>
            <person name="McCorrison J."/>
            <person name="Monaghan E.L."/>
            <person name="Mun J.H."/>
            <person name="Najar F.Z."/>
            <person name="Nicholson C."/>
            <person name="Noirot C."/>
            <person name="O'Bleness M."/>
            <person name="Paule C.R."/>
            <person name="Poulain J."/>
            <person name="Prion F."/>
            <person name="Qin B."/>
            <person name="Qu C."/>
            <person name="Retzel E.F."/>
            <person name="Riddle C."/>
            <person name="Sallet E."/>
            <person name="Samain S."/>
            <person name="Samson N."/>
            <person name="Sanders I."/>
            <person name="Saurat O."/>
            <person name="Scarpelli C."/>
            <person name="Schiex T."/>
            <person name="Segurens B."/>
            <person name="Severin A.J."/>
            <person name="Sherrier D.J."/>
            <person name="Shi R."/>
            <person name="Sims S."/>
            <person name="Singer S.R."/>
            <person name="Sinharoy S."/>
            <person name="Sterck L."/>
            <person name="Viollet A."/>
            <person name="Wang B.B."/>
            <person name="Wang K."/>
            <person name="Wang M."/>
            <person name="Wang X."/>
            <person name="Warfsmann J."/>
            <person name="Weissenbach J."/>
            <person name="White D.D."/>
            <person name="White J.D."/>
            <person name="Wiley G.B."/>
            <person name="Wincker P."/>
            <person name="Xing Y."/>
            <person name="Yang L."/>
            <person name="Yao Z."/>
            <person name="Ying F."/>
            <person name="Zhai J."/>
            <person name="Zhou L."/>
            <person name="Zuber A."/>
            <person name="Denarie J."/>
            <person name="Dixon R.A."/>
            <person name="May G.D."/>
            <person name="Schwartz D.C."/>
            <person name="Rogers J."/>
            <person name="Quetier F."/>
            <person name="Town C.D."/>
            <person name="Roe B.A."/>
        </authorList>
    </citation>
    <scope>NUCLEOTIDE SEQUENCE [LARGE SCALE GENOMIC DNA]</scope>
    <source>
        <strain evidence="7">A17</strain>
        <strain evidence="8 9">cv. Jemalong A17</strain>
    </source>
</reference>
<dbReference type="PANTHER" id="PTHR31791">
    <property type="entry name" value="FRIGIDA-LIKE PROTEIN 3-RELATED"/>
    <property type="match status" value="1"/>
</dbReference>
<dbReference type="HOGENOM" id="CLU_947876_0_0_1"/>
<evidence type="ECO:0000256" key="4">
    <source>
        <dbReference type="ARBA" id="ARBA00023089"/>
    </source>
</evidence>
<reference evidence="8" key="3">
    <citation type="submission" date="2015-04" db="UniProtKB">
        <authorList>
            <consortium name="EnsemblPlants"/>
        </authorList>
    </citation>
    <scope>IDENTIFICATION</scope>
    <source>
        <strain evidence="8">cv. Jemalong A17</strain>
    </source>
</reference>
<keyword evidence="2 5" id="KW-0217">Developmental protein</keyword>
<keyword evidence="6" id="KW-0175">Coiled coil</keyword>
<evidence type="ECO:0000313" key="8">
    <source>
        <dbReference type="EnsemblPlants" id="AET05520"/>
    </source>
</evidence>
<dbReference type="GO" id="GO:0030154">
    <property type="term" value="P:cell differentiation"/>
    <property type="evidence" value="ECO:0007669"/>
    <property type="project" value="UniProtKB-KW"/>
</dbReference>
<dbReference type="PANTHER" id="PTHR31791:SF37">
    <property type="entry name" value="A_TM021B04.7 PROTEIN"/>
    <property type="match status" value="1"/>
</dbReference>
<dbReference type="AlphaFoldDB" id="G7LCF3"/>
<evidence type="ECO:0000256" key="3">
    <source>
        <dbReference type="ARBA" id="ARBA00022782"/>
    </source>
</evidence>
<keyword evidence="3 5" id="KW-0221">Differentiation</keyword>
<evidence type="ECO:0000313" key="9">
    <source>
        <dbReference type="Proteomes" id="UP000002051"/>
    </source>
</evidence>
<dbReference type="GO" id="GO:0009908">
    <property type="term" value="P:flower development"/>
    <property type="evidence" value="ECO:0007669"/>
    <property type="project" value="UniProtKB-KW"/>
</dbReference>
<dbReference type="EMBL" id="CM001224">
    <property type="protein sequence ID" value="AET05520.1"/>
    <property type="molecule type" value="Genomic_DNA"/>
</dbReference>
<proteinExistence type="inferred from homology"/>
<organism evidence="7 9">
    <name type="scientific">Medicago truncatula</name>
    <name type="common">Barrel medic</name>
    <name type="synonym">Medicago tribuloides</name>
    <dbReference type="NCBI Taxonomy" id="3880"/>
    <lineage>
        <taxon>Eukaryota</taxon>
        <taxon>Viridiplantae</taxon>
        <taxon>Streptophyta</taxon>
        <taxon>Embryophyta</taxon>
        <taxon>Tracheophyta</taxon>
        <taxon>Spermatophyta</taxon>
        <taxon>Magnoliopsida</taxon>
        <taxon>eudicotyledons</taxon>
        <taxon>Gunneridae</taxon>
        <taxon>Pentapetalae</taxon>
        <taxon>rosids</taxon>
        <taxon>fabids</taxon>
        <taxon>Fabales</taxon>
        <taxon>Fabaceae</taxon>
        <taxon>Papilionoideae</taxon>
        <taxon>50 kb inversion clade</taxon>
        <taxon>NPAAA clade</taxon>
        <taxon>Hologalegina</taxon>
        <taxon>IRL clade</taxon>
        <taxon>Trifolieae</taxon>
        <taxon>Medicago</taxon>
    </lineage>
</organism>
<sequence length="294" mass="34294">MDFEASDNPKCDASVEKMDNTMLPVKRLFDNKERQLRPIKRDIKKCCEELENKETQVNELESKKNILIGRVKEFESEKAHFEIRMKEFESRENKFKEQEKEFQSKEEEFKSKKQQFEMPVAHHHRGCNVNTSGKGLRLFGFDIECDSSSPASPQATICLIIQQLLGIIIIITEVELCRTLIWILLIPNIASTTDPFDPSMKIISFCFNNCVRDEALKLAHELKFKIKENTKNSLEVLRFLLIITIYGLLTYFDRDDVSKLYASVAEHNIAVKVFRTLDFVNIVSRKLLIQKFFN</sequence>
<evidence type="ECO:0000256" key="1">
    <source>
        <dbReference type="ARBA" id="ARBA00008956"/>
    </source>
</evidence>
<keyword evidence="4 5" id="KW-0287">Flowering</keyword>
<gene>
    <name evidence="7" type="ordered locus">MTR_8g106540</name>
</gene>
<protein>
    <recommendedName>
        <fullName evidence="5">FRIGIDA-like protein</fullName>
    </recommendedName>
</protein>
<evidence type="ECO:0000313" key="7">
    <source>
        <dbReference type="EMBL" id="AET05520.1"/>
    </source>
</evidence>
<evidence type="ECO:0000256" key="6">
    <source>
        <dbReference type="SAM" id="Coils"/>
    </source>
</evidence>
<accession>G7LCF3</accession>
<dbReference type="Proteomes" id="UP000002051">
    <property type="component" value="Chromosome 8"/>
</dbReference>
<feature type="coiled-coil region" evidence="6">
    <location>
        <begin position="43"/>
        <end position="115"/>
    </location>
</feature>
<name>G7LCF3_MEDTR</name>
<dbReference type="InterPro" id="IPR012474">
    <property type="entry name" value="Frigida"/>
</dbReference>
<dbReference type="Pfam" id="PF07899">
    <property type="entry name" value="Frigida"/>
    <property type="match status" value="1"/>
</dbReference>
<evidence type="ECO:0000256" key="2">
    <source>
        <dbReference type="ARBA" id="ARBA00022473"/>
    </source>
</evidence>
<comment type="similarity">
    <text evidence="1 5">Belongs to the Frigida family.</text>
</comment>